<dbReference type="InterPro" id="IPR019647">
    <property type="entry name" value="PhoP_reg_network_YrbL"/>
</dbReference>
<organism evidence="1 2">
    <name type="scientific">Methylophaga thalassica</name>
    <dbReference type="NCBI Taxonomy" id="40223"/>
    <lineage>
        <taxon>Bacteria</taxon>
        <taxon>Pseudomonadati</taxon>
        <taxon>Pseudomonadota</taxon>
        <taxon>Gammaproteobacteria</taxon>
        <taxon>Thiotrichales</taxon>
        <taxon>Piscirickettsiaceae</taxon>
        <taxon>Methylophaga</taxon>
    </lineage>
</organism>
<dbReference type="EMBL" id="BSND01000013">
    <property type="protein sequence ID" value="GLQ00999.1"/>
    <property type="molecule type" value="Genomic_DNA"/>
</dbReference>
<name>A0ABQ5U025_9GAMM</name>
<dbReference type="Proteomes" id="UP001161423">
    <property type="component" value="Unassembled WGS sequence"/>
</dbReference>
<sequence>MPGAGKVKTLMDMAMLELSAATLVGKGLHREVHVHPDDDSKCVKVVVLRGEEETRREQAYYRFLQRRNIDWISLPQFYGNEETNMGPGAVFDLIRDDDGQVSKTLAFYLDNLSSTPELVESISQALIKLKRDLLEQNIITMTLKPKNIVVQKHRDRLRCLIIDNIGNSDILPISSYVRFFGRKKIERKWEKFKGLLSKKFTNQSNAKKIISNI</sequence>
<evidence type="ECO:0000313" key="2">
    <source>
        <dbReference type="Proteomes" id="UP001161423"/>
    </source>
</evidence>
<accession>A0ABQ5U025</accession>
<reference evidence="1" key="2">
    <citation type="submission" date="2023-01" db="EMBL/GenBank/DDBJ databases">
        <title>Draft genome sequence of Methylophaga thalassica strain NBRC 102424.</title>
        <authorList>
            <person name="Sun Q."/>
            <person name="Mori K."/>
        </authorList>
    </citation>
    <scope>NUCLEOTIDE SEQUENCE</scope>
    <source>
        <strain evidence="1">NBRC 102424</strain>
    </source>
</reference>
<reference evidence="1" key="1">
    <citation type="journal article" date="2014" name="Int. J. Syst. Evol. Microbiol.">
        <title>Complete genome of a new Firmicutes species belonging to the dominant human colonic microbiota ('Ruminococcus bicirculans') reveals two chromosomes and a selective capacity to utilize plant glucans.</title>
        <authorList>
            <consortium name="NISC Comparative Sequencing Program"/>
            <person name="Wegmann U."/>
            <person name="Louis P."/>
            <person name="Goesmann A."/>
            <person name="Henrissat B."/>
            <person name="Duncan S.H."/>
            <person name="Flint H.J."/>
        </authorList>
    </citation>
    <scope>NUCLEOTIDE SEQUENCE</scope>
    <source>
        <strain evidence="1">NBRC 102424</strain>
    </source>
</reference>
<keyword evidence="2" id="KW-1185">Reference proteome</keyword>
<evidence type="ECO:0008006" key="3">
    <source>
        <dbReference type="Google" id="ProtNLM"/>
    </source>
</evidence>
<evidence type="ECO:0000313" key="1">
    <source>
        <dbReference type="EMBL" id="GLQ00999.1"/>
    </source>
</evidence>
<dbReference type="Pfam" id="PF10707">
    <property type="entry name" value="YrbL-PhoP_reg"/>
    <property type="match status" value="1"/>
</dbReference>
<protein>
    <recommendedName>
        <fullName evidence="3">PhoP regulatory network protein YrbL</fullName>
    </recommendedName>
</protein>
<proteinExistence type="predicted"/>
<comment type="caution">
    <text evidence="1">The sequence shown here is derived from an EMBL/GenBank/DDBJ whole genome shotgun (WGS) entry which is preliminary data.</text>
</comment>
<gene>
    <name evidence="1" type="ORF">GCM10007891_28520</name>
</gene>